<accession>A0A2G9G0D7</accession>
<organism evidence="2 3">
    <name type="scientific">Handroanthus impetiginosus</name>
    <dbReference type="NCBI Taxonomy" id="429701"/>
    <lineage>
        <taxon>Eukaryota</taxon>
        <taxon>Viridiplantae</taxon>
        <taxon>Streptophyta</taxon>
        <taxon>Embryophyta</taxon>
        <taxon>Tracheophyta</taxon>
        <taxon>Spermatophyta</taxon>
        <taxon>Magnoliopsida</taxon>
        <taxon>eudicotyledons</taxon>
        <taxon>Gunneridae</taxon>
        <taxon>Pentapetalae</taxon>
        <taxon>asterids</taxon>
        <taxon>lamiids</taxon>
        <taxon>Lamiales</taxon>
        <taxon>Bignoniaceae</taxon>
        <taxon>Crescentiina</taxon>
        <taxon>Tabebuia alliance</taxon>
        <taxon>Handroanthus</taxon>
    </lineage>
</organism>
<evidence type="ECO:0000313" key="3">
    <source>
        <dbReference type="Proteomes" id="UP000231279"/>
    </source>
</evidence>
<name>A0A2G9G0D7_9LAMI</name>
<proteinExistence type="predicted"/>
<keyword evidence="3" id="KW-1185">Reference proteome</keyword>
<feature type="compositionally biased region" description="Basic and acidic residues" evidence="1">
    <location>
        <begin position="89"/>
        <end position="101"/>
    </location>
</feature>
<dbReference type="EMBL" id="NKXS01008088">
    <property type="protein sequence ID" value="PIM98788.1"/>
    <property type="molecule type" value="Genomic_DNA"/>
</dbReference>
<comment type="caution">
    <text evidence="2">The sequence shown here is derived from an EMBL/GenBank/DDBJ whole genome shotgun (WGS) entry which is preliminary data.</text>
</comment>
<feature type="region of interest" description="Disordered" evidence="1">
    <location>
        <begin position="60"/>
        <end position="108"/>
    </location>
</feature>
<sequence>MQVLGTLSSIPQPLLPISQKTLIRAPPTHFLGILALPLMVVKTLSPTQKSCRVMHFLATMEPPPRMEPPPIATQRPKRAPGTHFLESSCHSESRGREREMNHLVVCTD</sequence>
<feature type="compositionally biased region" description="Pro residues" evidence="1">
    <location>
        <begin position="61"/>
        <end position="71"/>
    </location>
</feature>
<reference evidence="3" key="1">
    <citation type="journal article" date="2018" name="Gigascience">
        <title>Genome assembly of the Pink Ipe (Handroanthus impetiginosus, Bignoniaceae), a highly valued, ecologically keystone Neotropical timber forest tree.</title>
        <authorList>
            <person name="Silva-Junior O.B."/>
            <person name="Grattapaglia D."/>
            <person name="Novaes E."/>
            <person name="Collevatti R.G."/>
        </authorList>
    </citation>
    <scope>NUCLEOTIDE SEQUENCE [LARGE SCALE GENOMIC DNA]</scope>
    <source>
        <strain evidence="3">cv. UFG-1</strain>
    </source>
</reference>
<protein>
    <submittedName>
        <fullName evidence="2">Uncharacterized protein</fullName>
    </submittedName>
</protein>
<dbReference type="Proteomes" id="UP000231279">
    <property type="component" value="Unassembled WGS sequence"/>
</dbReference>
<gene>
    <name evidence="2" type="ORF">CDL12_28727</name>
</gene>
<evidence type="ECO:0000313" key="2">
    <source>
        <dbReference type="EMBL" id="PIM98788.1"/>
    </source>
</evidence>
<evidence type="ECO:0000256" key="1">
    <source>
        <dbReference type="SAM" id="MobiDB-lite"/>
    </source>
</evidence>
<dbReference type="AlphaFoldDB" id="A0A2G9G0D7"/>